<dbReference type="Proteomes" id="UP000198915">
    <property type="component" value="Unassembled WGS sequence"/>
</dbReference>
<name>A0A1I3SHH7_9BACL</name>
<dbReference type="PANTHER" id="PTHR41700:SF1">
    <property type="entry name" value="N-ACETYLTRANSFERASE DOMAIN-CONTAINING PROTEIN"/>
    <property type="match status" value="1"/>
</dbReference>
<gene>
    <name evidence="2" type="ORF">SAMN05518846_104158</name>
</gene>
<reference evidence="3" key="1">
    <citation type="submission" date="2016-10" db="EMBL/GenBank/DDBJ databases">
        <authorList>
            <person name="Varghese N."/>
            <person name="Submissions S."/>
        </authorList>
    </citation>
    <scope>NUCLEOTIDE SEQUENCE [LARGE SCALE GENOMIC DNA]</scope>
    <source>
        <strain evidence="3">OK042</strain>
    </source>
</reference>
<dbReference type="Gene3D" id="3.40.630.30">
    <property type="match status" value="1"/>
</dbReference>
<sequence>MKPELNYRIMTTVAEMIEVEELQRIVWADKNISPVTQLIAAVHNGGVVIAASHEDRPVGFCYGFAGFKDGKAHLCSHMLGIVPEYRDWGIGEKLKWEQRKWAIAYGYDKMTWTYDPLETRNANLNLNKLGGSVRTYIESYYGEMNDGINAGMPTDRFLLEWDLQAKRVANREQGISNERSEWSEYPRMLDWELFYEQPRPVARQALTDDTAGILLSVPANIQAMKQEHLELAKEWRFALRKACQTAFSEGYEVVGLLKSDQTVHSYVLKRSPKGE</sequence>
<dbReference type="InterPro" id="IPR038764">
    <property type="entry name" value="GNAT_N_AcTrfase_prd"/>
</dbReference>
<dbReference type="STRING" id="1884381.SAMN05518846_104158"/>
<dbReference type="AlphaFoldDB" id="A0A1I3SHH7"/>
<dbReference type="PANTHER" id="PTHR41700">
    <property type="entry name" value="GCN5-RELATED N-ACETYLTRANSFERASE"/>
    <property type="match status" value="1"/>
</dbReference>
<keyword evidence="2" id="KW-0808">Transferase</keyword>
<evidence type="ECO:0000313" key="3">
    <source>
        <dbReference type="Proteomes" id="UP000198915"/>
    </source>
</evidence>
<accession>A0A1I3SHH7</accession>
<proteinExistence type="predicted"/>
<dbReference type="EMBL" id="FORT01000004">
    <property type="protein sequence ID" value="SFJ57542.1"/>
    <property type="molecule type" value="Genomic_DNA"/>
</dbReference>
<keyword evidence="3" id="KW-1185">Reference proteome</keyword>
<dbReference type="SUPFAM" id="SSF55729">
    <property type="entry name" value="Acyl-CoA N-acyltransferases (Nat)"/>
    <property type="match status" value="1"/>
</dbReference>
<dbReference type="RefSeq" id="WP_092267629.1">
    <property type="nucleotide sequence ID" value="NZ_FORT01000004.1"/>
</dbReference>
<evidence type="ECO:0000313" key="2">
    <source>
        <dbReference type="EMBL" id="SFJ57542.1"/>
    </source>
</evidence>
<dbReference type="CDD" id="cd04301">
    <property type="entry name" value="NAT_SF"/>
    <property type="match status" value="1"/>
</dbReference>
<evidence type="ECO:0000259" key="1">
    <source>
        <dbReference type="PROSITE" id="PS51186"/>
    </source>
</evidence>
<dbReference type="Pfam" id="PF00583">
    <property type="entry name" value="Acetyltransf_1"/>
    <property type="match status" value="1"/>
</dbReference>
<dbReference type="PROSITE" id="PS51186">
    <property type="entry name" value="GNAT"/>
    <property type="match status" value="1"/>
</dbReference>
<feature type="domain" description="N-acetyltransferase" evidence="1">
    <location>
        <begin position="5"/>
        <end position="155"/>
    </location>
</feature>
<protein>
    <submittedName>
        <fullName evidence="2">Predicted acetyltransferase, GNAT superfamily</fullName>
    </submittedName>
</protein>
<dbReference type="InterPro" id="IPR000182">
    <property type="entry name" value="GNAT_dom"/>
</dbReference>
<dbReference type="GO" id="GO:0016747">
    <property type="term" value="F:acyltransferase activity, transferring groups other than amino-acyl groups"/>
    <property type="evidence" value="ECO:0007669"/>
    <property type="project" value="InterPro"/>
</dbReference>
<dbReference type="InterPro" id="IPR016181">
    <property type="entry name" value="Acyl_CoA_acyltransferase"/>
</dbReference>
<organism evidence="2 3">
    <name type="scientific">Brevibacillus centrosporus</name>
    <dbReference type="NCBI Taxonomy" id="54910"/>
    <lineage>
        <taxon>Bacteria</taxon>
        <taxon>Bacillati</taxon>
        <taxon>Bacillota</taxon>
        <taxon>Bacilli</taxon>
        <taxon>Bacillales</taxon>
        <taxon>Paenibacillaceae</taxon>
        <taxon>Brevibacillus</taxon>
    </lineage>
</organism>